<evidence type="ECO:0000313" key="5">
    <source>
        <dbReference type="Proteomes" id="UP001501237"/>
    </source>
</evidence>
<dbReference type="InterPro" id="IPR002833">
    <property type="entry name" value="PTH2"/>
</dbReference>
<dbReference type="InterPro" id="IPR023476">
    <property type="entry name" value="Pep_tRNA_hydro_II_dom_sf"/>
</dbReference>
<keyword evidence="2 4" id="KW-0378">Hydrolase</keyword>
<evidence type="ECO:0000313" key="4">
    <source>
        <dbReference type="EMBL" id="GAA3195775.1"/>
    </source>
</evidence>
<dbReference type="GO" id="GO:0016787">
    <property type="term" value="F:hydrolase activity"/>
    <property type="evidence" value="ECO:0007669"/>
    <property type="project" value="UniProtKB-KW"/>
</dbReference>
<sequence>MLNDDPEGGAPRALPLVLRVEKRDPPSHEALCEAAATAVVLLLASGEFEEAVRLWEDGRIRKVTRRARGARWRDAERPPGVTVAHAGAEVRAYPPCPIEDLPPELAKMQVAGTDLEPGPTKEPGAPYCALVLNADAKMTTGKAAAQAGHAAHLLYRGLPAESRDAWLAAGAPAHIVDVPWAEAVARAAVTIRDAGFTEVAPGTLTAVAWLID</sequence>
<protein>
    <recommendedName>
        <fullName evidence="1">peptidyl-tRNA hydrolase</fullName>
        <ecNumber evidence="1">3.1.1.29</ecNumber>
    </recommendedName>
</protein>
<dbReference type="SUPFAM" id="SSF102462">
    <property type="entry name" value="Peptidyl-tRNA hydrolase II"/>
    <property type="match status" value="1"/>
</dbReference>
<dbReference type="Pfam" id="PF01981">
    <property type="entry name" value="PTH2"/>
    <property type="match status" value="1"/>
</dbReference>
<dbReference type="RefSeq" id="WP_344821857.1">
    <property type="nucleotide sequence ID" value="NZ_BAAAUV010000002.1"/>
</dbReference>
<comment type="catalytic activity">
    <reaction evidence="3">
        <text>an N-acyl-L-alpha-aminoacyl-tRNA + H2O = an N-acyl-L-amino acid + a tRNA + H(+)</text>
        <dbReference type="Rhea" id="RHEA:54448"/>
        <dbReference type="Rhea" id="RHEA-COMP:10123"/>
        <dbReference type="Rhea" id="RHEA-COMP:13883"/>
        <dbReference type="ChEBI" id="CHEBI:15377"/>
        <dbReference type="ChEBI" id="CHEBI:15378"/>
        <dbReference type="ChEBI" id="CHEBI:59874"/>
        <dbReference type="ChEBI" id="CHEBI:78442"/>
        <dbReference type="ChEBI" id="CHEBI:138191"/>
        <dbReference type="EC" id="3.1.1.29"/>
    </reaction>
</comment>
<evidence type="ECO:0000256" key="2">
    <source>
        <dbReference type="ARBA" id="ARBA00022801"/>
    </source>
</evidence>
<dbReference type="EC" id="3.1.1.29" evidence="1"/>
<evidence type="ECO:0000256" key="1">
    <source>
        <dbReference type="ARBA" id="ARBA00013260"/>
    </source>
</evidence>
<evidence type="ECO:0000256" key="3">
    <source>
        <dbReference type="ARBA" id="ARBA00048707"/>
    </source>
</evidence>
<dbReference type="Gene3D" id="3.40.1490.10">
    <property type="entry name" value="Bit1"/>
    <property type="match status" value="1"/>
</dbReference>
<reference evidence="5" key="1">
    <citation type="journal article" date="2019" name="Int. J. Syst. Evol. Microbiol.">
        <title>The Global Catalogue of Microorganisms (GCM) 10K type strain sequencing project: providing services to taxonomists for standard genome sequencing and annotation.</title>
        <authorList>
            <consortium name="The Broad Institute Genomics Platform"/>
            <consortium name="The Broad Institute Genome Sequencing Center for Infectious Disease"/>
            <person name="Wu L."/>
            <person name="Ma J."/>
        </authorList>
    </citation>
    <scope>NUCLEOTIDE SEQUENCE [LARGE SCALE GENOMIC DNA]</scope>
    <source>
        <strain evidence="5">JCM 9377</strain>
    </source>
</reference>
<accession>A0ABP6PYD2</accession>
<dbReference type="EMBL" id="BAAAUV010000002">
    <property type="protein sequence ID" value="GAA3195775.1"/>
    <property type="molecule type" value="Genomic_DNA"/>
</dbReference>
<keyword evidence="5" id="KW-1185">Reference proteome</keyword>
<name>A0ABP6PYD2_9ACTN</name>
<proteinExistence type="predicted"/>
<dbReference type="Proteomes" id="UP001501237">
    <property type="component" value="Unassembled WGS sequence"/>
</dbReference>
<organism evidence="4 5">
    <name type="scientific">Actinocorallia longicatena</name>
    <dbReference type="NCBI Taxonomy" id="111803"/>
    <lineage>
        <taxon>Bacteria</taxon>
        <taxon>Bacillati</taxon>
        <taxon>Actinomycetota</taxon>
        <taxon>Actinomycetes</taxon>
        <taxon>Streptosporangiales</taxon>
        <taxon>Thermomonosporaceae</taxon>
        <taxon>Actinocorallia</taxon>
    </lineage>
</organism>
<gene>
    <name evidence="4" type="ORF">GCM10010468_06080</name>
</gene>
<comment type="caution">
    <text evidence="4">The sequence shown here is derived from an EMBL/GenBank/DDBJ whole genome shotgun (WGS) entry which is preliminary data.</text>
</comment>